<accession>A0AAP0PYC4</accession>
<sequence length="275" mass="31398">MVVGLPSGTPPIVTGSASHGSGEAMMIIYIGIPSLVSHGLSLENLNKEKEEYKKSSSQVKRRRMLQFDTHPVDSLYCDEQMPPAFVKLEELTQTTPDQPIDDEEVYYKVVSECPKGRFYSLRSLGRKKRRYVDPDASTSQGMVDYLLYNPTNGYMSHLDEQDGDFIDEDIPRIYGLPYASRIYGTELEEVFCLRSLHYKPLRESILQFEGFLIGALIKERTSCILGTELLVEFSTELEEIFCLRSLHCKPLKDGSDRLTYFLIYAFARQLLEPFS</sequence>
<dbReference type="EMBL" id="JBBNAF010000003">
    <property type="protein sequence ID" value="KAK9160897.1"/>
    <property type="molecule type" value="Genomic_DNA"/>
</dbReference>
<keyword evidence="2" id="KW-1185">Reference proteome</keyword>
<protein>
    <submittedName>
        <fullName evidence="1">Uncharacterized protein</fullName>
    </submittedName>
</protein>
<gene>
    <name evidence="1" type="ORF">Syun_007238</name>
</gene>
<name>A0AAP0PYC4_9MAGN</name>
<comment type="caution">
    <text evidence="1">The sequence shown here is derived from an EMBL/GenBank/DDBJ whole genome shotgun (WGS) entry which is preliminary data.</text>
</comment>
<proteinExistence type="predicted"/>
<dbReference type="Proteomes" id="UP001420932">
    <property type="component" value="Unassembled WGS sequence"/>
</dbReference>
<reference evidence="1 2" key="1">
    <citation type="submission" date="2024-01" db="EMBL/GenBank/DDBJ databases">
        <title>Genome assemblies of Stephania.</title>
        <authorList>
            <person name="Yang L."/>
        </authorList>
    </citation>
    <scope>NUCLEOTIDE SEQUENCE [LARGE SCALE GENOMIC DNA]</scope>
    <source>
        <strain evidence="1">YNDBR</strain>
        <tissue evidence="1">Leaf</tissue>
    </source>
</reference>
<evidence type="ECO:0000313" key="1">
    <source>
        <dbReference type="EMBL" id="KAK9160897.1"/>
    </source>
</evidence>
<organism evidence="1 2">
    <name type="scientific">Stephania yunnanensis</name>
    <dbReference type="NCBI Taxonomy" id="152371"/>
    <lineage>
        <taxon>Eukaryota</taxon>
        <taxon>Viridiplantae</taxon>
        <taxon>Streptophyta</taxon>
        <taxon>Embryophyta</taxon>
        <taxon>Tracheophyta</taxon>
        <taxon>Spermatophyta</taxon>
        <taxon>Magnoliopsida</taxon>
        <taxon>Ranunculales</taxon>
        <taxon>Menispermaceae</taxon>
        <taxon>Menispermoideae</taxon>
        <taxon>Cissampelideae</taxon>
        <taxon>Stephania</taxon>
    </lineage>
</organism>
<dbReference type="AlphaFoldDB" id="A0AAP0PYC4"/>
<evidence type="ECO:0000313" key="2">
    <source>
        <dbReference type="Proteomes" id="UP001420932"/>
    </source>
</evidence>